<dbReference type="Proteomes" id="UP000092584">
    <property type="component" value="Unassembled WGS sequence"/>
</dbReference>
<evidence type="ECO:0000256" key="6">
    <source>
        <dbReference type="ARBA" id="ARBA00023277"/>
    </source>
</evidence>
<dbReference type="RefSeq" id="WP_065319438.1">
    <property type="nucleotide sequence ID" value="NZ_CP017477.1"/>
</dbReference>
<evidence type="ECO:0000256" key="7">
    <source>
        <dbReference type="ARBA" id="ARBA00023295"/>
    </source>
</evidence>
<evidence type="ECO:0000256" key="8">
    <source>
        <dbReference type="ARBA" id="ARBA00023326"/>
    </source>
</evidence>
<evidence type="ECO:0000259" key="11">
    <source>
        <dbReference type="PROSITE" id="PS51760"/>
    </source>
</evidence>
<sequence length="375" mass="41726">MKFKQIIPLLILVMLLTACSDDENVVTRIIVGGPTNPEGNGSDPEFLKDFANFKIGNIVSATKLASSSAGNAKFREVLGNDYNSITAENDMKMANMFPSPDTYDWSDGDAIVAYAKENNLRVHGHALVWHSSIPGWLSSFQGTDAEFEAQIQGYVKATVAHFALEKDAEGNSVVTGWDAVNEYFDGGAIRSSLFTQRIGEDYINKIFTWAREADSDVKLFYNDFNVAGEPVKRAKIIALVNDMISNNIPIDGVGMQMHFNYDWPTSDIPLAIQQISDLGLLVHASELDVRANPNSDITNLTQERAAQQATQYQNTAYYYTTTVPANQQYGITIWGFRDQDSWRFNNGNDWPLLYDNDFNTKASYNGFVEGLKGNI</sequence>
<organism evidence="12 13">
    <name type="scientific">Polaribacter vadi</name>
    <dbReference type="NCBI Taxonomy" id="1774273"/>
    <lineage>
        <taxon>Bacteria</taxon>
        <taxon>Pseudomonadati</taxon>
        <taxon>Bacteroidota</taxon>
        <taxon>Flavobacteriia</taxon>
        <taxon>Flavobacteriales</taxon>
        <taxon>Flavobacteriaceae</taxon>
    </lineage>
</organism>
<dbReference type="EC" id="3.2.1.8" evidence="9"/>
<evidence type="ECO:0000256" key="10">
    <source>
        <dbReference type="SAM" id="SignalP"/>
    </source>
</evidence>
<accession>A0A1B8TS09</accession>
<dbReference type="PANTHER" id="PTHR31490">
    <property type="entry name" value="GLYCOSYL HYDROLASE"/>
    <property type="match status" value="1"/>
</dbReference>
<proteinExistence type="inferred from homology"/>
<keyword evidence="8 9" id="KW-0624">Polysaccharide degradation</keyword>
<feature type="signal peptide" evidence="10">
    <location>
        <begin position="1"/>
        <end position="20"/>
    </location>
</feature>
<evidence type="ECO:0000256" key="1">
    <source>
        <dbReference type="ARBA" id="ARBA00000681"/>
    </source>
</evidence>
<keyword evidence="5 9" id="KW-0378">Hydrolase</keyword>
<dbReference type="PROSITE" id="PS51257">
    <property type="entry name" value="PROKAR_LIPOPROTEIN"/>
    <property type="match status" value="1"/>
</dbReference>
<dbReference type="GO" id="GO:0045493">
    <property type="term" value="P:xylan catabolic process"/>
    <property type="evidence" value="ECO:0007669"/>
    <property type="project" value="UniProtKB-KW"/>
</dbReference>
<dbReference type="PROSITE" id="PS51760">
    <property type="entry name" value="GH10_2"/>
    <property type="match status" value="1"/>
</dbReference>
<reference evidence="13" key="1">
    <citation type="submission" date="2016-02" db="EMBL/GenBank/DDBJ databases">
        <authorList>
            <person name="Shin S.-K."/>
            <person name="Yi H."/>
            <person name="Kim E."/>
        </authorList>
    </citation>
    <scope>NUCLEOTIDE SEQUENCE [LARGE SCALE GENOMIC DNA]</scope>
    <source>
        <strain evidence="13">LPB0003</strain>
    </source>
</reference>
<keyword evidence="7 9" id="KW-0326">Glycosidase</keyword>
<comment type="caution">
    <text evidence="12">The sequence shown here is derived from an EMBL/GenBank/DDBJ whole genome shotgun (WGS) entry which is preliminary data.</text>
</comment>
<evidence type="ECO:0000256" key="3">
    <source>
        <dbReference type="ARBA" id="ARBA00022651"/>
    </source>
</evidence>
<dbReference type="SMART" id="SM00633">
    <property type="entry name" value="Glyco_10"/>
    <property type="match status" value="1"/>
</dbReference>
<dbReference type="OrthoDB" id="9809277at2"/>
<dbReference type="Pfam" id="PF00331">
    <property type="entry name" value="Glyco_hydro_10"/>
    <property type="match status" value="1"/>
</dbReference>
<dbReference type="KEGG" id="pob:LPB03_09785"/>
<dbReference type="STRING" id="1774273.LPB03_09785"/>
<dbReference type="InterPro" id="IPR044846">
    <property type="entry name" value="GH10"/>
</dbReference>
<dbReference type="InterPro" id="IPR017853">
    <property type="entry name" value="GH"/>
</dbReference>
<dbReference type="InterPro" id="IPR001000">
    <property type="entry name" value="GH10_dom"/>
</dbReference>
<dbReference type="PRINTS" id="PR00134">
    <property type="entry name" value="GLHYDRLASE10"/>
</dbReference>
<feature type="chain" id="PRO_5008615479" description="Beta-xylanase" evidence="10">
    <location>
        <begin position="21"/>
        <end position="375"/>
    </location>
</feature>
<comment type="catalytic activity">
    <reaction evidence="1 9">
        <text>Endohydrolysis of (1-&gt;4)-beta-D-xylosidic linkages in xylans.</text>
        <dbReference type="EC" id="3.2.1.8"/>
    </reaction>
</comment>
<keyword evidence="13" id="KW-1185">Reference proteome</keyword>
<keyword evidence="4 10" id="KW-0732">Signal</keyword>
<evidence type="ECO:0000313" key="12">
    <source>
        <dbReference type="EMBL" id="OBY62451.1"/>
    </source>
</evidence>
<dbReference type="EMBL" id="LSFM01000023">
    <property type="protein sequence ID" value="OBY62451.1"/>
    <property type="molecule type" value="Genomic_DNA"/>
</dbReference>
<dbReference type="GO" id="GO:0031176">
    <property type="term" value="F:endo-1,4-beta-xylanase activity"/>
    <property type="evidence" value="ECO:0007669"/>
    <property type="project" value="UniProtKB-EC"/>
</dbReference>
<name>A0A1B8TS09_9FLAO</name>
<evidence type="ECO:0000256" key="4">
    <source>
        <dbReference type="ARBA" id="ARBA00022729"/>
    </source>
</evidence>
<keyword evidence="6 9" id="KW-0119">Carbohydrate metabolism</keyword>
<comment type="similarity">
    <text evidence="2 9">Belongs to the glycosyl hydrolase 10 (cellulase F) family.</text>
</comment>
<dbReference type="AlphaFoldDB" id="A0A1B8TS09"/>
<evidence type="ECO:0000256" key="2">
    <source>
        <dbReference type="ARBA" id="ARBA00007495"/>
    </source>
</evidence>
<feature type="domain" description="GH10" evidence="11">
    <location>
        <begin position="58"/>
        <end position="370"/>
    </location>
</feature>
<dbReference type="Gene3D" id="3.20.20.80">
    <property type="entry name" value="Glycosidases"/>
    <property type="match status" value="1"/>
</dbReference>
<gene>
    <name evidence="12" type="ORF">LPB3_09795</name>
</gene>
<dbReference type="PANTHER" id="PTHR31490:SF88">
    <property type="entry name" value="BETA-XYLANASE"/>
    <property type="match status" value="1"/>
</dbReference>
<evidence type="ECO:0000313" key="13">
    <source>
        <dbReference type="Proteomes" id="UP000092584"/>
    </source>
</evidence>
<dbReference type="SUPFAM" id="SSF51445">
    <property type="entry name" value="(Trans)glycosidases"/>
    <property type="match status" value="1"/>
</dbReference>
<protein>
    <recommendedName>
        <fullName evidence="9">Beta-xylanase</fullName>
        <ecNumber evidence="9">3.2.1.8</ecNumber>
    </recommendedName>
</protein>
<evidence type="ECO:0000256" key="5">
    <source>
        <dbReference type="ARBA" id="ARBA00022801"/>
    </source>
</evidence>
<keyword evidence="3" id="KW-0858">Xylan degradation</keyword>
<evidence type="ECO:0000256" key="9">
    <source>
        <dbReference type="RuleBase" id="RU361174"/>
    </source>
</evidence>